<dbReference type="CDD" id="cd04515">
    <property type="entry name" value="Alpha_kinase"/>
    <property type="match status" value="1"/>
</dbReference>
<keyword evidence="8" id="KW-1185">Reference proteome</keyword>
<evidence type="ECO:0000256" key="4">
    <source>
        <dbReference type="ARBA" id="ARBA00022777"/>
    </source>
</evidence>
<evidence type="ECO:0000256" key="1">
    <source>
        <dbReference type="ARBA" id="ARBA00022527"/>
    </source>
</evidence>
<keyword evidence="5" id="KW-0067">ATP-binding</keyword>
<keyword evidence="2" id="KW-0808">Transferase</keyword>
<sequence>MESSANKKFVIERIFGSEGQIQSLIILNEFSIKGNKVSGSGSQGKKISFKLQGTQKDGLFDINVECLQNGEQSHRLKGILEYEDVISGDWSYKSSESSKDNFDLESNQTRSLAHASVQIISNDRDKVIPQIPLSVIPCFCKQQIKRIIDPIDPSIKNLIQCKTCLSNQFAVYYSCSQYDTDKQCQFLMCYECYQQIEFINKMMLISRIRHAYRANKTEWFKYVNYVMEIFRGIFKEDPMTLISVKLHRDHDYRWYEIYEMTQDTFDFVKIRELELYTNREILGEGHFHQVYEAIQRRDFEQQKLQNGFIVLKEKRIDPIKKWVIKKVKKYNDLMEVPFDIAKQYIAVTLANRFNLMLDQLFPQEKIFLKYIQPYLAFPLYNQEIKYVFELEEHQETSDYIKFDNFSRPRGDKFSTVTTHEHFGQVRLPHAFSHWTFMVTGGLVMITDIQGWKVDVGQYVMTDPIVFSNKGGQLGNVDWGTQGMKNWIQNHECNQICHTISMERDEQIIINIQTYIEKFNSKKIQDIMFELDIIAGLQPEQDSI</sequence>
<keyword evidence="4 7" id="KW-0418">Kinase</keyword>
<dbReference type="Proteomes" id="UP000039865">
    <property type="component" value="Unassembled WGS sequence"/>
</dbReference>
<feature type="domain" description="Alpha-type protein kinase" evidence="6">
    <location>
        <begin position="257"/>
        <end position="504"/>
    </location>
</feature>
<evidence type="ECO:0000256" key="3">
    <source>
        <dbReference type="ARBA" id="ARBA00022741"/>
    </source>
</evidence>
<dbReference type="OrthoDB" id="10042445at2759"/>
<dbReference type="AlphaFoldDB" id="A0A077ZRL9"/>
<dbReference type="EMBL" id="CCKQ01000088">
    <property type="protein sequence ID" value="CDW71151.1"/>
    <property type="molecule type" value="Genomic_DNA"/>
</dbReference>
<name>A0A077ZRL9_STYLE</name>
<evidence type="ECO:0000259" key="6">
    <source>
        <dbReference type="PROSITE" id="PS51158"/>
    </source>
</evidence>
<dbReference type="InParanoid" id="A0A077ZRL9"/>
<proteinExistence type="predicted"/>
<dbReference type="GO" id="GO:0005524">
    <property type="term" value="F:ATP binding"/>
    <property type="evidence" value="ECO:0007669"/>
    <property type="project" value="UniProtKB-KW"/>
</dbReference>
<dbReference type="Gene3D" id="3.20.200.10">
    <property type="entry name" value="MHCK/EF2 kinase"/>
    <property type="match status" value="1"/>
</dbReference>
<evidence type="ECO:0000313" key="8">
    <source>
        <dbReference type="Proteomes" id="UP000039865"/>
    </source>
</evidence>
<evidence type="ECO:0000256" key="5">
    <source>
        <dbReference type="ARBA" id="ARBA00022840"/>
    </source>
</evidence>
<dbReference type="Pfam" id="PF02816">
    <property type="entry name" value="Alpha_kinase"/>
    <property type="match status" value="1"/>
</dbReference>
<keyword evidence="1" id="KW-0723">Serine/threonine-protein kinase</keyword>
<evidence type="ECO:0000313" key="7">
    <source>
        <dbReference type="EMBL" id="CDW71151.1"/>
    </source>
</evidence>
<reference evidence="7 8" key="1">
    <citation type="submission" date="2014-06" db="EMBL/GenBank/DDBJ databases">
        <authorList>
            <person name="Swart Estienne"/>
        </authorList>
    </citation>
    <scope>NUCLEOTIDE SEQUENCE [LARGE SCALE GENOMIC DNA]</scope>
    <source>
        <strain evidence="7 8">130c</strain>
    </source>
</reference>
<evidence type="ECO:0000256" key="2">
    <source>
        <dbReference type="ARBA" id="ARBA00022679"/>
    </source>
</evidence>
<dbReference type="GO" id="GO:0004674">
    <property type="term" value="F:protein serine/threonine kinase activity"/>
    <property type="evidence" value="ECO:0007669"/>
    <property type="project" value="UniProtKB-KW"/>
</dbReference>
<gene>
    <name evidence="7" type="primary">Contig15440.g16454</name>
    <name evidence="7" type="ORF">STYLEM_90</name>
</gene>
<dbReference type="InterPro" id="IPR051852">
    <property type="entry name" value="Alpha-type_PK"/>
</dbReference>
<dbReference type="SUPFAM" id="SSF56112">
    <property type="entry name" value="Protein kinase-like (PK-like)"/>
    <property type="match status" value="1"/>
</dbReference>
<accession>A0A077ZRL9</accession>
<organism evidence="7 8">
    <name type="scientific">Stylonychia lemnae</name>
    <name type="common">Ciliate</name>
    <dbReference type="NCBI Taxonomy" id="5949"/>
    <lineage>
        <taxon>Eukaryota</taxon>
        <taxon>Sar</taxon>
        <taxon>Alveolata</taxon>
        <taxon>Ciliophora</taxon>
        <taxon>Intramacronucleata</taxon>
        <taxon>Spirotrichea</taxon>
        <taxon>Stichotrichia</taxon>
        <taxon>Sporadotrichida</taxon>
        <taxon>Oxytrichidae</taxon>
        <taxon>Stylonychinae</taxon>
        <taxon>Stylonychia</taxon>
    </lineage>
</organism>
<dbReference type="PANTHER" id="PTHR45992">
    <property type="entry name" value="EUKARYOTIC ELONGATION FACTOR 2 KINASE-RELATED"/>
    <property type="match status" value="1"/>
</dbReference>
<dbReference type="InterPro" id="IPR004166">
    <property type="entry name" value="a-kinase_dom"/>
</dbReference>
<protein>
    <submittedName>
        <fullName evidence="7">Myosin heavy chain kinase a-like protein</fullName>
    </submittedName>
</protein>
<keyword evidence="3" id="KW-0547">Nucleotide-binding</keyword>
<dbReference type="InterPro" id="IPR011009">
    <property type="entry name" value="Kinase-like_dom_sf"/>
</dbReference>
<dbReference type="PROSITE" id="PS51158">
    <property type="entry name" value="ALPHA_KINASE"/>
    <property type="match status" value="1"/>
</dbReference>
<dbReference type="SMART" id="SM00811">
    <property type="entry name" value="Alpha_kinase"/>
    <property type="match status" value="1"/>
</dbReference>